<dbReference type="EMBL" id="JBAMIC010000003">
    <property type="protein sequence ID" value="KAK7110934.1"/>
    <property type="molecule type" value="Genomic_DNA"/>
</dbReference>
<dbReference type="Proteomes" id="UP001374579">
    <property type="component" value="Unassembled WGS sequence"/>
</dbReference>
<evidence type="ECO:0000256" key="1">
    <source>
        <dbReference type="ARBA" id="ARBA00004141"/>
    </source>
</evidence>
<feature type="transmembrane region" description="Helical" evidence="7">
    <location>
        <begin position="270"/>
        <end position="290"/>
    </location>
</feature>
<comment type="similarity">
    <text evidence="7">Belongs to the DHHC palmitoyltransferase family.</text>
</comment>
<dbReference type="GO" id="GO:0016020">
    <property type="term" value="C:membrane"/>
    <property type="evidence" value="ECO:0007669"/>
    <property type="project" value="UniProtKB-SubCell"/>
</dbReference>
<keyword evidence="6 7" id="KW-0012">Acyltransferase</keyword>
<name>A0AAN9BTL8_9CAEN</name>
<gene>
    <name evidence="9" type="ORF">V1264_014728</name>
</gene>
<evidence type="ECO:0000256" key="3">
    <source>
        <dbReference type="ARBA" id="ARBA00022692"/>
    </source>
</evidence>
<evidence type="ECO:0000256" key="6">
    <source>
        <dbReference type="ARBA" id="ARBA00023315"/>
    </source>
</evidence>
<comment type="subcellular location">
    <subcellularLocation>
        <location evidence="1">Membrane</location>
        <topology evidence="1">Multi-pass membrane protein</topology>
    </subcellularLocation>
</comment>
<evidence type="ECO:0000256" key="5">
    <source>
        <dbReference type="ARBA" id="ARBA00023136"/>
    </source>
</evidence>
<accession>A0AAN9BTL8</accession>
<dbReference type="Pfam" id="PF01529">
    <property type="entry name" value="DHHC"/>
    <property type="match status" value="1"/>
</dbReference>
<reference evidence="9 10" key="1">
    <citation type="submission" date="2024-02" db="EMBL/GenBank/DDBJ databases">
        <title>Chromosome-scale genome assembly of the rough periwinkle Littorina saxatilis.</title>
        <authorList>
            <person name="De Jode A."/>
            <person name="Faria R."/>
            <person name="Formenti G."/>
            <person name="Sims Y."/>
            <person name="Smith T.P."/>
            <person name="Tracey A."/>
            <person name="Wood J.M.D."/>
            <person name="Zagrodzka Z.B."/>
            <person name="Johannesson K."/>
            <person name="Butlin R.K."/>
            <person name="Leder E.H."/>
        </authorList>
    </citation>
    <scope>NUCLEOTIDE SEQUENCE [LARGE SCALE GENOMIC DNA]</scope>
    <source>
        <strain evidence="9">Snail1</strain>
        <tissue evidence="9">Muscle</tissue>
    </source>
</reference>
<comment type="caution">
    <text evidence="9">The sequence shown here is derived from an EMBL/GenBank/DDBJ whole genome shotgun (WGS) entry which is preliminary data.</text>
</comment>
<organism evidence="9 10">
    <name type="scientific">Littorina saxatilis</name>
    <dbReference type="NCBI Taxonomy" id="31220"/>
    <lineage>
        <taxon>Eukaryota</taxon>
        <taxon>Metazoa</taxon>
        <taxon>Spiralia</taxon>
        <taxon>Lophotrochozoa</taxon>
        <taxon>Mollusca</taxon>
        <taxon>Gastropoda</taxon>
        <taxon>Caenogastropoda</taxon>
        <taxon>Littorinimorpha</taxon>
        <taxon>Littorinoidea</taxon>
        <taxon>Littorinidae</taxon>
        <taxon>Littorina</taxon>
    </lineage>
</organism>
<feature type="domain" description="Palmitoyltransferase DHHC" evidence="8">
    <location>
        <begin position="136"/>
        <end position="305"/>
    </location>
</feature>
<dbReference type="InterPro" id="IPR001594">
    <property type="entry name" value="Palmitoyltrfase_DHHC"/>
</dbReference>
<feature type="transmembrane region" description="Helical" evidence="7">
    <location>
        <begin position="180"/>
        <end position="199"/>
    </location>
</feature>
<protein>
    <recommendedName>
        <fullName evidence="7">Palmitoyltransferase</fullName>
        <ecNumber evidence="7">2.3.1.225</ecNumber>
    </recommendedName>
</protein>
<dbReference type="GO" id="GO:0019706">
    <property type="term" value="F:protein-cysteine S-palmitoyltransferase activity"/>
    <property type="evidence" value="ECO:0007669"/>
    <property type="project" value="UniProtKB-EC"/>
</dbReference>
<keyword evidence="4 7" id="KW-1133">Transmembrane helix</keyword>
<dbReference type="AlphaFoldDB" id="A0AAN9BTL8"/>
<dbReference type="PANTHER" id="PTHR12246">
    <property type="entry name" value="PALMITOYLTRANSFERASE ZDHHC16"/>
    <property type="match status" value="1"/>
</dbReference>
<keyword evidence="2 7" id="KW-0808">Transferase</keyword>
<evidence type="ECO:0000259" key="8">
    <source>
        <dbReference type="Pfam" id="PF01529"/>
    </source>
</evidence>
<evidence type="ECO:0000256" key="7">
    <source>
        <dbReference type="RuleBase" id="RU079119"/>
    </source>
</evidence>
<keyword evidence="5 7" id="KW-0472">Membrane</keyword>
<keyword evidence="3 7" id="KW-0812">Transmembrane</keyword>
<feature type="transmembrane region" description="Helical" evidence="7">
    <location>
        <begin position="67"/>
        <end position="90"/>
    </location>
</feature>
<evidence type="ECO:0000256" key="2">
    <source>
        <dbReference type="ARBA" id="ARBA00022679"/>
    </source>
</evidence>
<evidence type="ECO:0000313" key="9">
    <source>
        <dbReference type="EMBL" id="KAK7110934.1"/>
    </source>
</evidence>
<proteinExistence type="inferred from homology"/>
<evidence type="ECO:0000313" key="10">
    <source>
        <dbReference type="Proteomes" id="UP001374579"/>
    </source>
</evidence>
<evidence type="ECO:0000256" key="4">
    <source>
        <dbReference type="ARBA" id="ARBA00022989"/>
    </source>
</evidence>
<dbReference type="InterPro" id="IPR039859">
    <property type="entry name" value="PFA4/ZDH16/20/ERF2-like"/>
</dbReference>
<comment type="catalytic activity">
    <reaction evidence="7">
        <text>L-cysteinyl-[protein] + hexadecanoyl-CoA = S-hexadecanoyl-L-cysteinyl-[protein] + CoA</text>
        <dbReference type="Rhea" id="RHEA:36683"/>
        <dbReference type="Rhea" id="RHEA-COMP:10131"/>
        <dbReference type="Rhea" id="RHEA-COMP:11032"/>
        <dbReference type="ChEBI" id="CHEBI:29950"/>
        <dbReference type="ChEBI" id="CHEBI:57287"/>
        <dbReference type="ChEBI" id="CHEBI:57379"/>
        <dbReference type="ChEBI" id="CHEBI:74151"/>
        <dbReference type="EC" id="2.3.1.225"/>
    </reaction>
</comment>
<feature type="transmembrane region" description="Helical" evidence="7">
    <location>
        <begin position="96"/>
        <end position="117"/>
    </location>
</feature>
<dbReference type="EC" id="2.3.1.225" evidence="7"/>
<sequence length="380" mass="44496">MRIQWRLMDFPRNVKRWVAGKLENCHLAMFTLCYNQFTSFHTMLDAALEPMFWIVDHFTKYMGPIMVTLVVILTTMVVAVFYICVFPHIWYQTEMLWVMVHFFFAHWLLANVIFNYVMAAFTSPGLPPQNVPQAVSICKKCISPKPPRSHHCSICKRCILKMDHHCPWLNNCVGYYNHRYFFLFCFYMWFGTVYVTFAGHDVFKQHFFGKEELTVPAFFFPINMAYQKIWGTKYETKKAEAASSSKSPSTDDQSPEALTGYGDMMFHNAIIFQFILCAGVSVALGLLMVWHAHLIGRGETSIEAHINTKQRKRYRKKGLIYKNPYNFGFWGNWKRFFGLGRGRTFWRHVLFPSFHDPLGDGLMWETSTYKSSHSNGLQLL</sequence>
<keyword evidence="10" id="KW-1185">Reference proteome</keyword>
<comment type="domain">
    <text evidence="7">The DHHC domain is required for palmitoyltransferase activity.</text>
</comment>
<dbReference type="PROSITE" id="PS50216">
    <property type="entry name" value="DHHC"/>
    <property type="match status" value="1"/>
</dbReference>